<feature type="compositionally biased region" description="Basic and acidic residues" evidence="1">
    <location>
        <begin position="10"/>
        <end position="26"/>
    </location>
</feature>
<sequence>LVAPPSKNSLKLEKKGARKGMRESERLFSNSSVTSPASLSRGTVQQVLHDESPNNTPRRDASMKRGSKKTRRND</sequence>
<dbReference type="WBParaSite" id="GPUH_0001422601-mRNA-1">
    <property type="protein sequence ID" value="GPUH_0001422601-mRNA-1"/>
    <property type="gene ID" value="GPUH_0001422601"/>
</dbReference>
<feature type="compositionally biased region" description="Basic and acidic residues" evidence="1">
    <location>
        <begin position="48"/>
        <end position="63"/>
    </location>
</feature>
<evidence type="ECO:0000256" key="1">
    <source>
        <dbReference type="SAM" id="MobiDB-lite"/>
    </source>
</evidence>
<name>A0A183DZR7_9BILA</name>
<evidence type="ECO:0000313" key="2">
    <source>
        <dbReference type="WBParaSite" id="GPUH_0001422601-mRNA-1"/>
    </source>
</evidence>
<organism evidence="2">
    <name type="scientific">Gongylonema pulchrum</name>
    <dbReference type="NCBI Taxonomy" id="637853"/>
    <lineage>
        <taxon>Eukaryota</taxon>
        <taxon>Metazoa</taxon>
        <taxon>Ecdysozoa</taxon>
        <taxon>Nematoda</taxon>
        <taxon>Chromadorea</taxon>
        <taxon>Rhabditida</taxon>
        <taxon>Spirurina</taxon>
        <taxon>Spiruromorpha</taxon>
        <taxon>Spiruroidea</taxon>
        <taxon>Gongylonematidae</taxon>
        <taxon>Gongylonema</taxon>
    </lineage>
</organism>
<protein>
    <submittedName>
        <fullName evidence="2">Shugoshin_C domain-containing protein</fullName>
    </submittedName>
</protein>
<feature type="region of interest" description="Disordered" evidence="1">
    <location>
        <begin position="1"/>
        <end position="74"/>
    </location>
</feature>
<proteinExistence type="predicted"/>
<dbReference type="AlphaFoldDB" id="A0A183DZR7"/>
<accession>A0A183DZR7</accession>
<reference evidence="2" key="1">
    <citation type="submission" date="2016-06" db="UniProtKB">
        <authorList>
            <consortium name="WormBaseParasite"/>
        </authorList>
    </citation>
    <scope>IDENTIFICATION</scope>
</reference>
<feature type="compositionally biased region" description="Basic residues" evidence="1">
    <location>
        <begin position="65"/>
        <end position="74"/>
    </location>
</feature>
<feature type="compositionally biased region" description="Polar residues" evidence="1">
    <location>
        <begin position="27"/>
        <end position="46"/>
    </location>
</feature>